<keyword evidence="2" id="KW-0808">Transferase</keyword>
<dbReference type="Proteomes" id="UP000067738">
    <property type="component" value="Chromosome"/>
</dbReference>
<evidence type="ECO:0000259" key="1">
    <source>
        <dbReference type="Pfam" id="PF00535"/>
    </source>
</evidence>
<dbReference type="Gene3D" id="3.90.550.10">
    <property type="entry name" value="Spore Coat Polysaccharide Biosynthesis Protein SpsA, Chain A"/>
    <property type="match status" value="1"/>
</dbReference>
<dbReference type="KEGG" id="mmil:sm9_2261"/>
<dbReference type="InterPro" id="IPR029044">
    <property type="entry name" value="Nucleotide-diphossugar_trans"/>
</dbReference>
<dbReference type="PANTHER" id="PTHR22916:SF3">
    <property type="entry name" value="UDP-GLCNAC:BETAGAL BETA-1,3-N-ACETYLGLUCOSAMINYLTRANSFERASE-LIKE PROTEIN 1"/>
    <property type="match status" value="1"/>
</dbReference>
<dbReference type="PATRIC" id="fig|230361.4.peg.2334"/>
<dbReference type="PANTHER" id="PTHR22916">
    <property type="entry name" value="GLYCOSYLTRANSFERASE"/>
    <property type="match status" value="1"/>
</dbReference>
<gene>
    <name evidence="2" type="ORF">sm9_2261</name>
</gene>
<dbReference type="Pfam" id="PF00535">
    <property type="entry name" value="Glycos_transf_2"/>
    <property type="match status" value="1"/>
</dbReference>
<name>A0A0U3EEF8_9EURY</name>
<protein>
    <submittedName>
        <fullName evidence="2">Glycosyl transferase GT2 family</fullName>
    </submittedName>
</protein>
<reference evidence="2 3" key="1">
    <citation type="submission" date="2015-04" db="EMBL/GenBank/DDBJ databases">
        <title>The complete genome sequence of the rumen methanogen Methanobrevibacter millerae SM9.</title>
        <authorList>
            <person name="Leahy S.C."/>
            <person name="Kelly W.J."/>
            <person name="Pacheco D.M."/>
            <person name="Li D."/>
            <person name="Altermann E."/>
            <person name="Attwood G.T."/>
        </authorList>
    </citation>
    <scope>NUCLEOTIDE SEQUENCE [LARGE SCALE GENOMIC DNA]</scope>
    <source>
        <strain evidence="2 3">SM9</strain>
    </source>
</reference>
<dbReference type="GO" id="GO:0016758">
    <property type="term" value="F:hexosyltransferase activity"/>
    <property type="evidence" value="ECO:0007669"/>
    <property type="project" value="UniProtKB-ARBA"/>
</dbReference>
<organism evidence="2 3">
    <name type="scientific">Methanobrevibacter millerae</name>
    <dbReference type="NCBI Taxonomy" id="230361"/>
    <lineage>
        <taxon>Archaea</taxon>
        <taxon>Methanobacteriati</taxon>
        <taxon>Methanobacteriota</taxon>
        <taxon>Methanomada group</taxon>
        <taxon>Methanobacteria</taxon>
        <taxon>Methanobacteriales</taxon>
        <taxon>Methanobacteriaceae</taxon>
        <taxon>Methanobrevibacter</taxon>
    </lineage>
</organism>
<dbReference type="EMBL" id="CP011266">
    <property type="protein sequence ID" value="ALT70017.1"/>
    <property type="molecule type" value="Genomic_DNA"/>
</dbReference>
<sequence>MLNYKISVIISTYNTGDFLNEFLESIKSQSIGFENIEVIFVDDNSNDSYTLDLLKEFEKSYDNVKVEFLSTNSGFPGTGRNIGLKLASADYVIFSDHDDTYVDNAFEVMYDKIGENDMLISNFNQVYPDKSVPFKSIYKDSGEIQVLSIDEDKNLFRVPAAIWTRLFRRDFLIENDIYFLEGMLAEDVYVASYSCIKANGIIYLNDFYSYNYKIRDSEKDKSTIHVRNRKYIEAILNGYYKIDEMLVNLNKTSYGKIIFKSHLTSWLYTIVLSRIDDTDKKELFVKAYDIFNDYYSEDPYFKKRYDKLVDLILNKQFDEAVLESNRLNKIQENMNNRSLFSRIKNKLVR</sequence>
<dbReference type="SUPFAM" id="SSF53448">
    <property type="entry name" value="Nucleotide-diphospho-sugar transferases"/>
    <property type="match status" value="1"/>
</dbReference>
<dbReference type="GeneID" id="26737219"/>
<dbReference type="InterPro" id="IPR001173">
    <property type="entry name" value="Glyco_trans_2-like"/>
</dbReference>
<dbReference type="CDD" id="cd00761">
    <property type="entry name" value="Glyco_tranf_GTA_type"/>
    <property type="match status" value="1"/>
</dbReference>
<keyword evidence="3" id="KW-1185">Reference proteome</keyword>
<dbReference type="AlphaFoldDB" id="A0A0U3EEF8"/>
<evidence type="ECO:0000313" key="2">
    <source>
        <dbReference type="EMBL" id="ALT70017.1"/>
    </source>
</evidence>
<evidence type="ECO:0000313" key="3">
    <source>
        <dbReference type="Proteomes" id="UP000067738"/>
    </source>
</evidence>
<dbReference type="RefSeq" id="WP_058740216.1">
    <property type="nucleotide sequence ID" value="NZ_CP011266.1"/>
</dbReference>
<dbReference type="OrthoDB" id="46222at2157"/>
<accession>A0A0U3EEF8</accession>
<feature type="domain" description="Glycosyltransferase 2-like" evidence="1">
    <location>
        <begin position="7"/>
        <end position="126"/>
    </location>
</feature>
<proteinExistence type="predicted"/>